<dbReference type="SUPFAM" id="SSF51735">
    <property type="entry name" value="NAD(P)-binding Rossmann-fold domains"/>
    <property type="match status" value="1"/>
</dbReference>
<dbReference type="STRING" id="343013.SAMN04489707_10814"/>
<comment type="similarity">
    <text evidence="1 2">Belongs to the short-chain dehydrogenases/reductases (SDR) family.</text>
</comment>
<keyword evidence="4" id="KW-1185">Reference proteome</keyword>
<protein>
    <submittedName>
        <fullName evidence="3">NADP-dependent 3-hydroxy acid dehydrogenase YdfG</fullName>
    </submittedName>
</protein>
<organism evidence="3 4">
    <name type="scientific">Paenacidovorax caeni</name>
    <dbReference type="NCBI Taxonomy" id="343013"/>
    <lineage>
        <taxon>Bacteria</taxon>
        <taxon>Pseudomonadati</taxon>
        <taxon>Pseudomonadota</taxon>
        <taxon>Betaproteobacteria</taxon>
        <taxon>Burkholderiales</taxon>
        <taxon>Comamonadaceae</taxon>
        <taxon>Paenacidovorax</taxon>
    </lineage>
</organism>
<evidence type="ECO:0000313" key="4">
    <source>
        <dbReference type="Proteomes" id="UP000183656"/>
    </source>
</evidence>
<dbReference type="OrthoDB" id="118015at2"/>
<evidence type="ECO:0000256" key="2">
    <source>
        <dbReference type="RuleBase" id="RU000363"/>
    </source>
</evidence>
<dbReference type="EMBL" id="FPBX01000081">
    <property type="protein sequence ID" value="SFV01625.1"/>
    <property type="molecule type" value="Genomic_DNA"/>
</dbReference>
<dbReference type="PRINTS" id="PR00080">
    <property type="entry name" value="SDRFAMILY"/>
</dbReference>
<accession>A0A1I7KW28</accession>
<sequence>MRFDNQVVMITGAAGSLGKAVAAGFAAGGARLALADVSEAVLQQAYPGTADTRLLLPANLLDSASAQNAVNAAMQKFGRLDALCNIAGGFAMGTPVHATAAADWQKMQDINVGTLLNAVRAAVPAMLAGGGGKIVNVGAGAGQKGVAQMGAYSASKSAVIRITEAMAGELREQNINVNCVLPSIIDTPPNRAAMPDADPKKWVAPGDLAAVITFLCSEQARAVHGVALPVVGLS</sequence>
<dbReference type="Proteomes" id="UP000183656">
    <property type="component" value="Unassembled WGS sequence"/>
</dbReference>
<dbReference type="Gene3D" id="3.40.50.720">
    <property type="entry name" value="NAD(P)-binding Rossmann-like Domain"/>
    <property type="match status" value="1"/>
</dbReference>
<dbReference type="PANTHER" id="PTHR42760">
    <property type="entry name" value="SHORT-CHAIN DEHYDROGENASES/REDUCTASES FAMILY MEMBER"/>
    <property type="match status" value="1"/>
</dbReference>
<reference evidence="3 4" key="1">
    <citation type="submission" date="2016-10" db="EMBL/GenBank/DDBJ databases">
        <authorList>
            <person name="de Groot N.N."/>
        </authorList>
    </citation>
    <scope>NUCLEOTIDE SEQUENCE [LARGE SCALE GENOMIC DNA]</scope>
    <source>
        <strain evidence="3 4">R-24608</strain>
    </source>
</reference>
<dbReference type="RefSeq" id="WP_008645848.1">
    <property type="nucleotide sequence ID" value="NZ_CYIG01000087.1"/>
</dbReference>
<dbReference type="InterPro" id="IPR036291">
    <property type="entry name" value="NAD(P)-bd_dom_sf"/>
</dbReference>
<dbReference type="GO" id="GO:0016616">
    <property type="term" value="F:oxidoreductase activity, acting on the CH-OH group of donors, NAD or NADP as acceptor"/>
    <property type="evidence" value="ECO:0007669"/>
    <property type="project" value="TreeGrafter"/>
</dbReference>
<dbReference type="PRINTS" id="PR00081">
    <property type="entry name" value="GDHRDH"/>
</dbReference>
<dbReference type="InterPro" id="IPR002347">
    <property type="entry name" value="SDR_fam"/>
</dbReference>
<dbReference type="AlphaFoldDB" id="A0A1I7KW28"/>
<dbReference type="Pfam" id="PF00106">
    <property type="entry name" value="adh_short"/>
    <property type="match status" value="1"/>
</dbReference>
<gene>
    <name evidence="3" type="ORF">SAMN04489707_10814</name>
</gene>
<proteinExistence type="inferred from homology"/>
<evidence type="ECO:0000256" key="1">
    <source>
        <dbReference type="ARBA" id="ARBA00006484"/>
    </source>
</evidence>
<evidence type="ECO:0000313" key="3">
    <source>
        <dbReference type="EMBL" id="SFV01625.1"/>
    </source>
</evidence>
<dbReference type="InterPro" id="IPR020904">
    <property type="entry name" value="Sc_DH/Rdtase_CS"/>
</dbReference>
<name>A0A1I7KW28_9BURK</name>
<dbReference type="PROSITE" id="PS00061">
    <property type="entry name" value="ADH_SHORT"/>
    <property type="match status" value="1"/>
</dbReference>